<keyword evidence="5" id="KW-1185">Reference proteome</keyword>
<dbReference type="SUPFAM" id="SSF46785">
    <property type="entry name" value="Winged helix' DNA-binding domain"/>
    <property type="match status" value="1"/>
</dbReference>
<feature type="compositionally biased region" description="Polar residues" evidence="1">
    <location>
        <begin position="1"/>
        <end position="11"/>
    </location>
</feature>
<dbReference type="InterPro" id="IPR041664">
    <property type="entry name" value="AAA_16"/>
</dbReference>
<feature type="domain" description="Orc1-like AAA ATPase" evidence="3">
    <location>
        <begin position="53"/>
        <end position="176"/>
    </location>
</feature>
<gene>
    <name evidence="4" type="ORF">ACFO0C_38125</name>
</gene>
<proteinExistence type="predicted"/>
<name>A0ABV8J6V1_9ACTN</name>
<sequence length="526" mass="56689">MSTGKAGSRNQARAHPGLHKSSRRDSISSDTISAESVTAYQIDLRSGGPVVAFVGRERQLATLNALLGDVGPRGNDPSPGQCLLIRGRRRIGKSSLVEAFVDRAGTPSVFFTASGASTDIELEAFTEAVRSSTLPERAVFDDATPGNWSAALRQLAGVLPDDQPSVVVIDEVPYLIDRVDAFEGILQRSWDRELSRKPVLLVLIGSDLSMMEALGSYGRPFHQRGKEMILGPLNPAEVGEMLRLDPADAFDAALVTGGLPLICAGWRPGTGLWQFLTAELANPVSPLLVSAERSLAAEFPESAMGRTVLAAIGSGERTFTNIGRAAGGISHSTLTRAAQVLVDKRIVAAELPIATTPSKERRYRVTDPYLRFWLTFVAPHLAEIERLRGDLTLERVKAGWTTWRGRAVEPLLRESLARLLPDGALPAAPAIGSYWTRSNSVEIDIVGADREPVAKRLLFVGSIKWLTASAFDDHDLVALQRHRTTITDDPIPLVAVSRSGVSTTGLSAAYGPADLLRAWQRSNSTP</sequence>
<feature type="region of interest" description="Disordered" evidence="1">
    <location>
        <begin position="1"/>
        <end position="30"/>
    </location>
</feature>
<evidence type="ECO:0000259" key="2">
    <source>
        <dbReference type="Pfam" id="PF03008"/>
    </source>
</evidence>
<feature type="domain" description="DUF234" evidence="2">
    <location>
        <begin position="373"/>
        <end position="467"/>
    </location>
</feature>
<dbReference type="SUPFAM" id="SSF52540">
    <property type="entry name" value="P-loop containing nucleoside triphosphate hydrolases"/>
    <property type="match status" value="1"/>
</dbReference>
<dbReference type="InterPro" id="IPR027417">
    <property type="entry name" value="P-loop_NTPase"/>
</dbReference>
<dbReference type="PANTHER" id="PTHR34704:SF1">
    <property type="entry name" value="ATPASE"/>
    <property type="match status" value="1"/>
</dbReference>
<organism evidence="4 5">
    <name type="scientific">Actinoplanes subglobosus</name>
    <dbReference type="NCBI Taxonomy" id="1547892"/>
    <lineage>
        <taxon>Bacteria</taxon>
        <taxon>Bacillati</taxon>
        <taxon>Actinomycetota</taxon>
        <taxon>Actinomycetes</taxon>
        <taxon>Micromonosporales</taxon>
        <taxon>Micromonosporaceae</taxon>
        <taxon>Actinoplanes</taxon>
    </lineage>
</organism>
<evidence type="ECO:0000256" key="1">
    <source>
        <dbReference type="SAM" id="MobiDB-lite"/>
    </source>
</evidence>
<dbReference type="InterPro" id="IPR004256">
    <property type="entry name" value="DUF234"/>
</dbReference>
<dbReference type="InterPro" id="IPR036390">
    <property type="entry name" value="WH_DNA-bd_sf"/>
</dbReference>
<reference evidence="5" key="1">
    <citation type="journal article" date="2019" name="Int. J. Syst. Evol. Microbiol.">
        <title>The Global Catalogue of Microorganisms (GCM) 10K type strain sequencing project: providing services to taxonomists for standard genome sequencing and annotation.</title>
        <authorList>
            <consortium name="The Broad Institute Genomics Platform"/>
            <consortium name="The Broad Institute Genome Sequencing Center for Infectious Disease"/>
            <person name="Wu L."/>
            <person name="Ma J."/>
        </authorList>
    </citation>
    <scope>NUCLEOTIDE SEQUENCE [LARGE SCALE GENOMIC DNA]</scope>
    <source>
        <strain evidence="5">TBRC 5832</strain>
    </source>
</reference>
<evidence type="ECO:0000313" key="5">
    <source>
        <dbReference type="Proteomes" id="UP001595867"/>
    </source>
</evidence>
<dbReference type="RefSeq" id="WP_378071654.1">
    <property type="nucleotide sequence ID" value="NZ_JBHSBL010000025.1"/>
</dbReference>
<dbReference type="Pfam" id="PF13191">
    <property type="entry name" value="AAA_16"/>
    <property type="match status" value="1"/>
</dbReference>
<dbReference type="Pfam" id="PF03008">
    <property type="entry name" value="DUF234"/>
    <property type="match status" value="1"/>
</dbReference>
<dbReference type="EMBL" id="JBHSBL010000025">
    <property type="protein sequence ID" value="MFC4070779.1"/>
    <property type="molecule type" value="Genomic_DNA"/>
</dbReference>
<comment type="caution">
    <text evidence="4">The sequence shown here is derived from an EMBL/GenBank/DDBJ whole genome shotgun (WGS) entry which is preliminary data.</text>
</comment>
<dbReference type="Gene3D" id="3.40.50.300">
    <property type="entry name" value="P-loop containing nucleotide triphosphate hydrolases"/>
    <property type="match status" value="1"/>
</dbReference>
<dbReference type="Proteomes" id="UP001595867">
    <property type="component" value="Unassembled WGS sequence"/>
</dbReference>
<dbReference type="PANTHER" id="PTHR34704">
    <property type="entry name" value="ATPASE"/>
    <property type="match status" value="1"/>
</dbReference>
<evidence type="ECO:0000259" key="3">
    <source>
        <dbReference type="Pfam" id="PF13191"/>
    </source>
</evidence>
<accession>A0ABV8J6V1</accession>
<dbReference type="GO" id="GO:0005524">
    <property type="term" value="F:ATP binding"/>
    <property type="evidence" value="ECO:0007669"/>
    <property type="project" value="UniProtKB-KW"/>
</dbReference>
<evidence type="ECO:0000313" key="4">
    <source>
        <dbReference type="EMBL" id="MFC4070779.1"/>
    </source>
</evidence>
<keyword evidence="4" id="KW-0067">ATP-binding</keyword>
<protein>
    <submittedName>
        <fullName evidence="4">ATP-binding protein</fullName>
    </submittedName>
</protein>
<keyword evidence="4" id="KW-0547">Nucleotide-binding</keyword>